<feature type="region of interest" description="Disordered" evidence="1">
    <location>
        <begin position="1"/>
        <end position="44"/>
    </location>
</feature>
<reference evidence="3" key="1">
    <citation type="submission" date="2020-01" db="EMBL/GenBank/DDBJ databases">
        <authorList>
            <person name="Mishra B."/>
        </authorList>
    </citation>
    <scope>NUCLEOTIDE SEQUENCE [LARGE SCALE GENOMIC DNA]</scope>
</reference>
<organism evidence="3 4">
    <name type="scientific">Microthlaspi erraticum</name>
    <dbReference type="NCBI Taxonomy" id="1685480"/>
    <lineage>
        <taxon>Eukaryota</taxon>
        <taxon>Viridiplantae</taxon>
        <taxon>Streptophyta</taxon>
        <taxon>Embryophyta</taxon>
        <taxon>Tracheophyta</taxon>
        <taxon>Spermatophyta</taxon>
        <taxon>Magnoliopsida</taxon>
        <taxon>eudicotyledons</taxon>
        <taxon>Gunneridae</taxon>
        <taxon>Pentapetalae</taxon>
        <taxon>rosids</taxon>
        <taxon>malvids</taxon>
        <taxon>Brassicales</taxon>
        <taxon>Brassicaceae</taxon>
        <taxon>Coluteocarpeae</taxon>
        <taxon>Microthlaspi</taxon>
    </lineage>
</organism>
<feature type="compositionally biased region" description="Pro residues" evidence="1">
    <location>
        <begin position="1"/>
        <end position="14"/>
    </location>
</feature>
<accession>A0A6D2I4Y0</accession>
<evidence type="ECO:0000259" key="2">
    <source>
        <dbReference type="Pfam" id="PF14111"/>
    </source>
</evidence>
<name>A0A6D2I4Y0_9BRAS</name>
<dbReference type="Pfam" id="PF14111">
    <property type="entry name" value="DUF4283"/>
    <property type="match status" value="1"/>
</dbReference>
<dbReference type="Proteomes" id="UP000467841">
    <property type="component" value="Unassembled WGS sequence"/>
</dbReference>
<dbReference type="InterPro" id="IPR025558">
    <property type="entry name" value="DUF4283"/>
</dbReference>
<keyword evidence="4" id="KW-1185">Reference proteome</keyword>
<feature type="compositionally biased region" description="Polar residues" evidence="1">
    <location>
        <begin position="30"/>
        <end position="44"/>
    </location>
</feature>
<proteinExistence type="predicted"/>
<evidence type="ECO:0000313" key="3">
    <source>
        <dbReference type="EMBL" id="CAA7021254.1"/>
    </source>
</evidence>
<evidence type="ECO:0000256" key="1">
    <source>
        <dbReference type="SAM" id="MobiDB-lite"/>
    </source>
</evidence>
<protein>
    <recommendedName>
        <fullName evidence="2">DUF4283 domain-containing protein</fullName>
    </recommendedName>
</protein>
<feature type="domain" description="DUF4283" evidence="2">
    <location>
        <begin position="95"/>
        <end position="154"/>
    </location>
</feature>
<dbReference type="EMBL" id="CACVBM020000599">
    <property type="protein sequence ID" value="CAA7021254.1"/>
    <property type="molecule type" value="Genomic_DNA"/>
</dbReference>
<dbReference type="AlphaFoldDB" id="A0A6D2I4Y0"/>
<sequence>MSEALPHPPIPPDPNSSLSVEVEMKDSPGSAPSSSGVIPPTSANPNPLGCGSGFNWGKNLSSANRIPESSVLVSISDSGRPRVKVSNEVFERGAKLHSDYIVGIFYGKPPSYGKIWGVLNYLWGKDKRVAIHNLTKNAFLFHIPSPSLRKKILQHEL</sequence>
<dbReference type="OrthoDB" id="1133632at2759"/>
<comment type="caution">
    <text evidence="3">The sequence shown here is derived from an EMBL/GenBank/DDBJ whole genome shotgun (WGS) entry which is preliminary data.</text>
</comment>
<gene>
    <name evidence="3" type="ORF">MERR_LOCUS8489</name>
</gene>
<evidence type="ECO:0000313" key="4">
    <source>
        <dbReference type="Proteomes" id="UP000467841"/>
    </source>
</evidence>